<protein>
    <submittedName>
        <fullName evidence="2">Uncharacterized protein</fullName>
    </submittedName>
</protein>
<evidence type="ECO:0000256" key="1">
    <source>
        <dbReference type="SAM" id="MobiDB-lite"/>
    </source>
</evidence>
<dbReference type="EMBL" id="HG675758">
    <property type="protein sequence ID" value="CDJ43290.1"/>
    <property type="molecule type" value="Genomic_DNA"/>
</dbReference>
<dbReference type="VEuPathDB" id="ToxoDB:ETH_00008870"/>
<dbReference type="OrthoDB" id="332014at2759"/>
<evidence type="ECO:0000313" key="2">
    <source>
        <dbReference type="EMBL" id="CDJ43290.1"/>
    </source>
</evidence>
<name>U6L664_EIMTE</name>
<gene>
    <name evidence="2" type="ORF">ETH_00008870</name>
</gene>
<accession>U6L664</accession>
<evidence type="ECO:0000313" key="3">
    <source>
        <dbReference type="Proteomes" id="UP000030747"/>
    </source>
</evidence>
<dbReference type="Proteomes" id="UP000030747">
    <property type="component" value="Unassembled WGS sequence"/>
</dbReference>
<dbReference type="OMA" id="WCEHERF"/>
<reference evidence="2" key="1">
    <citation type="submission" date="2013-10" db="EMBL/GenBank/DDBJ databases">
        <title>Genomic analysis of the causative agents of coccidiosis in chickens.</title>
        <authorList>
            <person name="Reid A.J."/>
            <person name="Blake D."/>
            <person name="Billington K."/>
            <person name="Browne H."/>
            <person name="Dunn M."/>
            <person name="Hung S."/>
            <person name="Kawahara F."/>
            <person name="Miranda-Saavedra D."/>
            <person name="Mourier T."/>
            <person name="Nagra H."/>
            <person name="Otto T.D."/>
            <person name="Rawlings N."/>
            <person name="Sanchez A."/>
            <person name="Sanders M."/>
            <person name="Subramaniam C."/>
            <person name="Tay Y."/>
            <person name="Dear P."/>
            <person name="Doerig C."/>
            <person name="Gruber A."/>
            <person name="Parkinson J."/>
            <person name="Shirley M."/>
            <person name="Wan K.L."/>
            <person name="Berriman M."/>
            <person name="Tomley F."/>
            <person name="Pain A."/>
        </authorList>
    </citation>
    <scope>NUCLEOTIDE SEQUENCE [LARGE SCALE GENOMIC DNA]</scope>
    <source>
        <strain evidence="2">Houghton</strain>
    </source>
</reference>
<dbReference type="AlphaFoldDB" id="U6L664"/>
<proteinExistence type="predicted"/>
<organism evidence="2 3">
    <name type="scientific">Eimeria tenella</name>
    <name type="common">Coccidian parasite</name>
    <dbReference type="NCBI Taxonomy" id="5802"/>
    <lineage>
        <taxon>Eukaryota</taxon>
        <taxon>Sar</taxon>
        <taxon>Alveolata</taxon>
        <taxon>Apicomplexa</taxon>
        <taxon>Conoidasida</taxon>
        <taxon>Coccidia</taxon>
        <taxon>Eucoccidiorida</taxon>
        <taxon>Eimeriorina</taxon>
        <taxon>Eimeriidae</taxon>
        <taxon>Eimeria</taxon>
    </lineage>
</organism>
<dbReference type="VEuPathDB" id="ToxoDB:ETH2_1446400"/>
<sequence>MSHLHFGRAVPIIFRRFPPLICRDLLGKTVKVPQDLKGQLNLLVVGFKASHYKDMDSWISFARTLKKDLVKRRNIDDSQIETYRLVIRHPGGVLLRWWTDERLRFAVGRGDFVHDECETKKTTEENEGDGSTPLRPPEQTGNGENESGAAGYATENIRLSALQAVRSKTLVCFTNKNAFVESLQLADAQRAYIFLVDREGEISWCEHEHYSASKEVAIRELLQLPTTEEQGLLTSEDLSSQRSLLPPV</sequence>
<reference evidence="2" key="2">
    <citation type="submission" date="2013-10" db="EMBL/GenBank/DDBJ databases">
        <authorList>
            <person name="Aslett M."/>
        </authorList>
    </citation>
    <scope>NUCLEOTIDE SEQUENCE [LARGE SCALE GENOMIC DNA]</scope>
    <source>
        <strain evidence="2">Houghton</strain>
    </source>
</reference>
<keyword evidence="3" id="KW-1185">Reference proteome</keyword>
<dbReference type="GeneID" id="25250975"/>
<feature type="region of interest" description="Disordered" evidence="1">
    <location>
        <begin position="117"/>
        <end position="149"/>
    </location>
</feature>
<dbReference type="RefSeq" id="XP_013234040.1">
    <property type="nucleotide sequence ID" value="XM_013378586.1"/>
</dbReference>